<dbReference type="Gene3D" id="3.30.70.240">
    <property type="match status" value="1"/>
</dbReference>
<dbReference type="GO" id="GO:0043022">
    <property type="term" value="F:ribosome binding"/>
    <property type="evidence" value="ECO:0007669"/>
    <property type="project" value="TreeGrafter"/>
</dbReference>
<dbReference type="Proteomes" id="UP000285301">
    <property type="component" value="Unassembled WGS sequence"/>
</dbReference>
<gene>
    <name evidence="2" type="ORF">B4U79_04526</name>
</gene>
<dbReference type="AlphaFoldDB" id="A0A3S4RCH3"/>
<dbReference type="STRING" id="1965070.A0A3S4RCH3"/>
<comment type="caution">
    <text evidence="2">The sequence shown here is derived from an EMBL/GenBank/DDBJ whole genome shotgun (WGS) entry which is preliminary data.</text>
</comment>
<accession>A0A3S4RCH3</accession>
<dbReference type="GO" id="GO:1990904">
    <property type="term" value="C:ribonucleoprotein complex"/>
    <property type="evidence" value="ECO:0007669"/>
    <property type="project" value="TreeGrafter"/>
</dbReference>
<dbReference type="GO" id="GO:0005829">
    <property type="term" value="C:cytosol"/>
    <property type="evidence" value="ECO:0007669"/>
    <property type="project" value="TreeGrafter"/>
</dbReference>
<dbReference type="PANTHER" id="PTHR42908:SF3">
    <property type="entry name" value="ELONGATION FACTOR-LIKE GTPASE 1"/>
    <property type="match status" value="1"/>
</dbReference>
<evidence type="ECO:0000313" key="2">
    <source>
        <dbReference type="EMBL" id="RWS14437.1"/>
    </source>
</evidence>
<dbReference type="EMBL" id="NCKU01000721">
    <property type="protein sequence ID" value="RWS14437.1"/>
    <property type="molecule type" value="Genomic_DNA"/>
</dbReference>
<dbReference type="Pfam" id="PF00679">
    <property type="entry name" value="EFG_C"/>
    <property type="match status" value="1"/>
</dbReference>
<keyword evidence="3" id="KW-1185">Reference proteome</keyword>
<dbReference type="GO" id="GO:0003924">
    <property type="term" value="F:GTPase activity"/>
    <property type="evidence" value="ECO:0007669"/>
    <property type="project" value="TreeGrafter"/>
</dbReference>
<sequence>MQEGSHSFTVTAVLPVIESFNFAKEIRKQTSGMAIPQLLFSHWETIDIDPFWVPTTEEEYLLFGAKADTENRALNYVNQVRRRKGLPVDEKIVEYAEKQRTLTRNK</sequence>
<proteinExistence type="predicted"/>
<dbReference type="GO" id="GO:0042256">
    <property type="term" value="P:cytosolic ribosome assembly"/>
    <property type="evidence" value="ECO:0007669"/>
    <property type="project" value="TreeGrafter"/>
</dbReference>
<name>A0A3S4RCH3_9ACAR</name>
<dbReference type="SUPFAM" id="SSF54980">
    <property type="entry name" value="EF-G C-terminal domain-like"/>
    <property type="match status" value="1"/>
</dbReference>
<protein>
    <submittedName>
        <fullName evidence="2">Translation elongation factor-like protein</fullName>
    </submittedName>
</protein>
<dbReference type="OrthoDB" id="364892at2759"/>
<dbReference type="GO" id="GO:0003746">
    <property type="term" value="F:translation elongation factor activity"/>
    <property type="evidence" value="ECO:0007669"/>
    <property type="project" value="UniProtKB-KW"/>
</dbReference>
<dbReference type="InterPro" id="IPR000640">
    <property type="entry name" value="EFG_V-like"/>
</dbReference>
<dbReference type="PANTHER" id="PTHR42908">
    <property type="entry name" value="TRANSLATION ELONGATION FACTOR-RELATED"/>
    <property type="match status" value="1"/>
</dbReference>
<evidence type="ECO:0000313" key="3">
    <source>
        <dbReference type="Proteomes" id="UP000285301"/>
    </source>
</evidence>
<organism evidence="2 3">
    <name type="scientific">Dinothrombium tinctorium</name>
    <dbReference type="NCBI Taxonomy" id="1965070"/>
    <lineage>
        <taxon>Eukaryota</taxon>
        <taxon>Metazoa</taxon>
        <taxon>Ecdysozoa</taxon>
        <taxon>Arthropoda</taxon>
        <taxon>Chelicerata</taxon>
        <taxon>Arachnida</taxon>
        <taxon>Acari</taxon>
        <taxon>Acariformes</taxon>
        <taxon>Trombidiformes</taxon>
        <taxon>Prostigmata</taxon>
        <taxon>Anystina</taxon>
        <taxon>Parasitengona</taxon>
        <taxon>Trombidioidea</taxon>
        <taxon>Trombidiidae</taxon>
        <taxon>Dinothrombium</taxon>
    </lineage>
</organism>
<keyword evidence="2" id="KW-0648">Protein biosynthesis</keyword>
<reference evidence="2 3" key="1">
    <citation type="journal article" date="2018" name="Gigascience">
        <title>Genomes of trombidid mites reveal novel predicted allergens and laterally-transferred genes associated with secondary metabolism.</title>
        <authorList>
            <person name="Dong X."/>
            <person name="Chaisiri K."/>
            <person name="Xia D."/>
            <person name="Armstrong S.D."/>
            <person name="Fang Y."/>
            <person name="Donnelly M.J."/>
            <person name="Kadowaki T."/>
            <person name="McGarry J.W."/>
            <person name="Darby A.C."/>
            <person name="Makepeace B.L."/>
        </authorList>
    </citation>
    <scope>NUCLEOTIDE SEQUENCE [LARGE SCALE GENOMIC DNA]</scope>
    <source>
        <strain evidence="2">UoL-WK</strain>
    </source>
</reference>
<evidence type="ECO:0000259" key="1">
    <source>
        <dbReference type="Pfam" id="PF00679"/>
    </source>
</evidence>
<keyword evidence="2" id="KW-0251">Elongation factor</keyword>
<dbReference type="InterPro" id="IPR035647">
    <property type="entry name" value="EFG_III/V"/>
</dbReference>
<feature type="domain" description="Elongation factor EFG" evidence="1">
    <location>
        <begin position="4"/>
        <end position="49"/>
    </location>
</feature>